<dbReference type="InterPro" id="IPR015421">
    <property type="entry name" value="PyrdxlP-dep_Trfase_major"/>
</dbReference>
<evidence type="ECO:0000256" key="7">
    <source>
        <dbReference type="ARBA" id="ARBA00023244"/>
    </source>
</evidence>
<dbReference type="GO" id="GO:0008483">
    <property type="term" value="F:transaminase activity"/>
    <property type="evidence" value="ECO:0007669"/>
    <property type="project" value="InterPro"/>
</dbReference>
<gene>
    <name evidence="8" type="ORF">METZ01_LOCUS3680</name>
</gene>
<reference evidence="8" key="1">
    <citation type="submission" date="2018-05" db="EMBL/GenBank/DDBJ databases">
        <authorList>
            <person name="Lanie J.A."/>
            <person name="Ng W.-L."/>
            <person name="Kazmierczak K.M."/>
            <person name="Andrzejewski T.M."/>
            <person name="Davidsen T.M."/>
            <person name="Wayne K.J."/>
            <person name="Tettelin H."/>
            <person name="Glass J.I."/>
            <person name="Rusch D."/>
            <person name="Podicherti R."/>
            <person name="Tsui H.-C.T."/>
            <person name="Winkler M.E."/>
        </authorList>
    </citation>
    <scope>NUCLEOTIDE SEQUENCE</scope>
</reference>
<evidence type="ECO:0000256" key="5">
    <source>
        <dbReference type="ARBA" id="ARBA00022898"/>
    </source>
</evidence>
<dbReference type="SUPFAM" id="SSF53383">
    <property type="entry name" value="PLP-dependent transferases"/>
    <property type="match status" value="1"/>
</dbReference>
<dbReference type="EMBL" id="UINC01000190">
    <property type="protein sequence ID" value="SUZ50826.1"/>
    <property type="molecule type" value="Genomic_DNA"/>
</dbReference>
<evidence type="ECO:0000256" key="1">
    <source>
        <dbReference type="ARBA" id="ARBA00001933"/>
    </source>
</evidence>
<dbReference type="CDD" id="cd00610">
    <property type="entry name" value="OAT_like"/>
    <property type="match status" value="1"/>
</dbReference>
<dbReference type="FunFam" id="3.40.640.10:FF:000021">
    <property type="entry name" value="Glutamate-1-semialdehyde 2,1-aminomutase"/>
    <property type="match status" value="1"/>
</dbReference>
<evidence type="ECO:0000256" key="6">
    <source>
        <dbReference type="ARBA" id="ARBA00023235"/>
    </source>
</evidence>
<keyword evidence="7" id="KW-0627">Porphyrin biosynthesis</keyword>
<keyword evidence="5" id="KW-0663">Pyridoxal phosphate</keyword>
<sequence length="429" mass="46026">MARQSDAERRLLEKARRYLPGGNGGNLALPQELDFLVSHGKGSHVFDVSGNEYVDWLMGSGPMVLGHAHPAVTEAVIKAVEGGSTFFATNDKAVELAEVMVNAIPCAEQVRFTTSGTDACFQAMRAARAFTGKEKILKFEGGFHGTSDYALMSLTPPASVEYPQAQASSGGIPKAIQDLMLIAPYNDLTTTETIIKAHLDDIAGVIVEPIQRVISPKPGFLQGLRDLSRKYNIPLIFDEVVTGFRLAYGGAQEFFGVTPDMCTVGKIMGGGYPLAAVLGRADILSVFDRGASDNDTYINQIGTLNGNPVACAAGLATLAVMREEGTYPTMHGAGAAVREALVEICNENGIPVQSCGEDAIFDVYFSEQPVSNYRDTLAADNAMMTRFNTGLLERGILKSAQKYYPSAVHTDEDVEKTIQAMREVVPLIG</sequence>
<comment type="similarity">
    <text evidence="3">Belongs to the class-III pyridoxal-phosphate-dependent aminotransferase family. HemL subfamily.</text>
</comment>
<dbReference type="Pfam" id="PF00202">
    <property type="entry name" value="Aminotran_3"/>
    <property type="match status" value="1"/>
</dbReference>
<proteinExistence type="inferred from homology"/>
<dbReference type="AlphaFoldDB" id="A0A381N870"/>
<dbReference type="Gene3D" id="3.90.1150.10">
    <property type="entry name" value="Aspartate Aminotransferase, domain 1"/>
    <property type="match status" value="1"/>
</dbReference>
<accession>A0A381N870</accession>
<dbReference type="EC" id="5.4.3.8" evidence="4"/>
<name>A0A381N870_9ZZZZ</name>
<dbReference type="InterPro" id="IPR015424">
    <property type="entry name" value="PyrdxlP-dep_Trfase"/>
</dbReference>
<evidence type="ECO:0000256" key="2">
    <source>
        <dbReference type="ARBA" id="ARBA00004819"/>
    </source>
</evidence>
<protein>
    <recommendedName>
        <fullName evidence="4">glutamate-1-semialdehyde 2,1-aminomutase</fullName>
        <ecNumber evidence="4">5.4.3.8</ecNumber>
    </recommendedName>
</protein>
<dbReference type="GO" id="GO:0030170">
    <property type="term" value="F:pyridoxal phosphate binding"/>
    <property type="evidence" value="ECO:0007669"/>
    <property type="project" value="InterPro"/>
</dbReference>
<comment type="pathway">
    <text evidence="2">Porphyrin-containing compound metabolism; protoporphyrin-IX biosynthesis; 5-aminolevulinate from L-glutamyl-tRNA(Glu): step 2/2.</text>
</comment>
<keyword evidence="6" id="KW-0413">Isomerase</keyword>
<dbReference type="GO" id="GO:0042286">
    <property type="term" value="F:glutamate-1-semialdehyde 2,1-aminomutase activity"/>
    <property type="evidence" value="ECO:0007669"/>
    <property type="project" value="UniProtKB-EC"/>
</dbReference>
<evidence type="ECO:0000256" key="4">
    <source>
        <dbReference type="ARBA" id="ARBA00012143"/>
    </source>
</evidence>
<dbReference type="PANTHER" id="PTHR43713">
    <property type="entry name" value="GLUTAMATE-1-SEMIALDEHYDE 2,1-AMINOMUTASE"/>
    <property type="match status" value="1"/>
</dbReference>
<evidence type="ECO:0000313" key="8">
    <source>
        <dbReference type="EMBL" id="SUZ50826.1"/>
    </source>
</evidence>
<comment type="cofactor">
    <cofactor evidence="1">
        <name>pyridoxal 5'-phosphate</name>
        <dbReference type="ChEBI" id="CHEBI:597326"/>
    </cofactor>
</comment>
<dbReference type="InterPro" id="IPR015422">
    <property type="entry name" value="PyrdxlP-dep_Trfase_small"/>
</dbReference>
<dbReference type="Gene3D" id="3.40.640.10">
    <property type="entry name" value="Type I PLP-dependent aspartate aminotransferase-like (Major domain)"/>
    <property type="match status" value="1"/>
</dbReference>
<evidence type="ECO:0000256" key="3">
    <source>
        <dbReference type="ARBA" id="ARBA00008981"/>
    </source>
</evidence>
<dbReference type="GO" id="GO:0006779">
    <property type="term" value="P:porphyrin-containing compound biosynthetic process"/>
    <property type="evidence" value="ECO:0007669"/>
    <property type="project" value="UniProtKB-KW"/>
</dbReference>
<dbReference type="PANTHER" id="PTHR43713:SF3">
    <property type="entry name" value="GLUTAMATE-1-SEMIALDEHYDE 2,1-AMINOMUTASE 1, CHLOROPLASTIC-RELATED"/>
    <property type="match status" value="1"/>
</dbReference>
<organism evidence="8">
    <name type="scientific">marine metagenome</name>
    <dbReference type="NCBI Taxonomy" id="408172"/>
    <lineage>
        <taxon>unclassified sequences</taxon>
        <taxon>metagenomes</taxon>
        <taxon>ecological metagenomes</taxon>
    </lineage>
</organism>
<dbReference type="InterPro" id="IPR005814">
    <property type="entry name" value="Aminotrans_3"/>
</dbReference>